<sequence length="139" mass="15829">MDRADARQRFASARVARLGTADRDGIPHLVPVTFAVDADVIVFAIDHKPKSTMNLRRLRNIVENDQVCLLTDHYDDDWSQLWWARADGRAAITNDPDIRARALTQLSARYGQYRDRPPEGPVVSVTVESWSGWSYNPQH</sequence>
<dbReference type="InterPro" id="IPR011576">
    <property type="entry name" value="Pyridox_Oxase_N"/>
</dbReference>
<evidence type="ECO:0000256" key="1">
    <source>
        <dbReference type="ARBA" id="ARBA00023002"/>
    </source>
</evidence>
<name>A0A841D000_PLAVE</name>
<evidence type="ECO:0000313" key="4">
    <source>
        <dbReference type="Proteomes" id="UP000562352"/>
    </source>
</evidence>
<dbReference type="Gene3D" id="2.30.110.10">
    <property type="entry name" value="Electron Transport, Fmn-binding Protein, Chain A"/>
    <property type="match status" value="1"/>
</dbReference>
<dbReference type="NCBIfam" id="TIGR03668">
    <property type="entry name" value="Rv0121_F420"/>
    <property type="match status" value="1"/>
</dbReference>
<dbReference type="PANTHER" id="PTHR35176:SF2">
    <property type="entry name" value="F420H(2)-DEPENDENT REDUCTASE RV1155"/>
    <property type="match status" value="1"/>
</dbReference>
<feature type="domain" description="Pyridoxamine 5'-phosphate oxidase N-terminal" evidence="2">
    <location>
        <begin position="6"/>
        <end position="133"/>
    </location>
</feature>
<keyword evidence="1" id="KW-0560">Oxidoreductase</keyword>
<dbReference type="InterPro" id="IPR052019">
    <property type="entry name" value="F420H2_bilvrd_red/Heme_oxyg"/>
</dbReference>
<reference evidence="3 4" key="1">
    <citation type="submission" date="2020-08" db="EMBL/GenBank/DDBJ databases">
        <title>Genomic Encyclopedia of Type Strains, Phase III (KMG-III): the genomes of soil and plant-associated and newly described type strains.</title>
        <authorList>
            <person name="Whitman W."/>
        </authorList>
    </citation>
    <scope>NUCLEOTIDE SEQUENCE [LARGE SCALE GENOMIC DNA]</scope>
    <source>
        <strain evidence="3 4">CECT 3303</strain>
    </source>
</reference>
<evidence type="ECO:0000259" key="2">
    <source>
        <dbReference type="Pfam" id="PF01243"/>
    </source>
</evidence>
<dbReference type="GO" id="GO:0070967">
    <property type="term" value="F:coenzyme F420 binding"/>
    <property type="evidence" value="ECO:0007669"/>
    <property type="project" value="TreeGrafter"/>
</dbReference>
<organism evidence="3 4">
    <name type="scientific">Planomonospora venezuelensis</name>
    <dbReference type="NCBI Taxonomy" id="1999"/>
    <lineage>
        <taxon>Bacteria</taxon>
        <taxon>Bacillati</taxon>
        <taxon>Actinomycetota</taxon>
        <taxon>Actinomycetes</taxon>
        <taxon>Streptosporangiales</taxon>
        <taxon>Streptosporangiaceae</taxon>
        <taxon>Planomonospora</taxon>
    </lineage>
</organism>
<dbReference type="PANTHER" id="PTHR35176">
    <property type="entry name" value="HEME OXYGENASE HI_0854-RELATED"/>
    <property type="match status" value="1"/>
</dbReference>
<dbReference type="Pfam" id="PF01243">
    <property type="entry name" value="PNPOx_N"/>
    <property type="match status" value="1"/>
</dbReference>
<keyword evidence="4" id="KW-1185">Reference proteome</keyword>
<protein>
    <submittedName>
        <fullName evidence="3">PPOX class probable F420-dependent enzyme</fullName>
    </submittedName>
</protein>
<accession>A0A841D000</accession>
<dbReference type="AlphaFoldDB" id="A0A841D000"/>
<dbReference type="GO" id="GO:0016627">
    <property type="term" value="F:oxidoreductase activity, acting on the CH-CH group of donors"/>
    <property type="evidence" value="ECO:0007669"/>
    <property type="project" value="TreeGrafter"/>
</dbReference>
<dbReference type="GO" id="GO:0005829">
    <property type="term" value="C:cytosol"/>
    <property type="evidence" value="ECO:0007669"/>
    <property type="project" value="TreeGrafter"/>
</dbReference>
<dbReference type="EMBL" id="JACHJJ010000001">
    <property type="protein sequence ID" value="MBB5960886.1"/>
    <property type="molecule type" value="Genomic_DNA"/>
</dbReference>
<dbReference type="RefSeq" id="WP_184937341.1">
    <property type="nucleotide sequence ID" value="NZ_BAAAWZ010000001.1"/>
</dbReference>
<dbReference type="InterPro" id="IPR019967">
    <property type="entry name" value="F420-dep_enz_PPOX_Rv0121"/>
</dbReference>
<dbReference type="SUPFAM" id="SSF50475">
    <property type="entry name" value="FMN-binding split barrel"/>
    <property type="match status" value="1"/>
</dbReference>
<dbReference type="Proteomes" id="UP000562352">
    <property type="component" value="Unassembled WGS sequence"/>
</dbReference>
<evidence type="ECO:0000313" key="3">
    <source>
        <dbReference type="EMBL" id="MBB5960886.1"/>
    </source>
</evidence>
<dbReference type="InterPro" id="IPR012349">
    <property type="entry name" value="Split_barrel_FMN-bd"/>
</dbReference>
<gene>
    <name evidence="3" type="ORF">FHS22_000124</name>
</gene>
<comment type="caution">
    <text evidence="3">The sequence shown here is derived from an EMBL/GenBank/DDBJ whole genome shotgun (WGS) entry which is preliminary data.</text>
</comment>
<proteinExistence type="predicted"/>